<gene>
    <name evidence="14" type="ORF">LCGC14_1568390</name>
</gene>
<dbReference type="InterPro" id="IPR033847">
    <property type="entry name" value="Citrt_syn/SCS-alpha_CS"/>
</dbReference>
<dbReference type="EMBL" id="LAZR01012197">
    <property type="protein sequence ID" value="KKM28069.1"/>
    <property type="molecule type" value="Genomic_DNA"/>
</dbReference>
<dbReference type="InterPro" id="IPR003781">
    <property type="entry name" value="CoA-bd"/>
</dbReference>
<dbReference type="Gene3D" id="3.40.50.261">
    <property type="entry name" value="Succinyl-CoA synthetase domains"/>
    <property type="match status" value="1"/>
</dbReference>
<dbReference type="Pfam" id="PF02629">
    <property type="entry name" value="CoA_binding"/>
    <property type="match status" value="1"/>
</dbReference>
<evidence type="ECO:0000256" key="6">
    <source>
        <dbReference type="ARBA" id="ARBA00022679"/>
    </source>
</evidence>
<keyword evidence="5" id="KW-0597">Phosphoprotein</keyword>
<evidence type="ECO:0000256" key="2">
    <source>
        <dbReference type="ARBA" id="ARBA00012639"/>
    </source>
</evidence>
<dbReference type="InterPro" id="IPR016102">
    <property type="entry name" value="Succinyl-CoA_synth-like"/>
</dbReference>
<evidence type="ECO:0000256" key="5">
    <source>
        <dbReference type="ARBA" id="ARBA00022553"/>
    </source>
</evidence>
<evidence type="ECO:0000256" key="1">
    <source>
        <dbReference type="ARBA" id="ARBA00004496"/>
    </source>
</evidence>
<evidence type="ECO:0000259" key="12">
    <source>
        <dbReference type="Pfam" id="PF00549"/>
    </source>
</evidence>
<protein>
    <recommendedName>
        <fullName evidence="2">ATP citrate synthase</fullName>
        <ecNumber evidence="2">2.3.3.8</ecNumber>
    </recommendedName>
</protein>
<evidence type="ECO:0000313" key="14">
    <source>
        <dbReference type="EMBL" id="KKM28069.1"/>
    </source>
</evidence>
<dbReference type="Gene3D" id="1.10.230.10">
    <property type="entry name" value="Cytochrome P450-Terp, domain 2"/>
    <property type="match status" value="1"/>
</dbReference>
<dbReference type="Gene3D" id="1.10.580.10">
    <property type="entry name" value="Citrate Synthase, domain 1"/>
    <property type="match status" value="1"/>
</dbReference>
<evidence type="ECO:0000259" key="13">
    <source>
        <dbReference type="Pfam" id="PF02629"/>
    </source>
</evidence>
<name>A0A0F9J6P7_9ZZZZ</name>
<dbReference type="FunFam" id="3.40.50.261:FF:000003">
    <property type="entry name" value="ATP-citrate synthase subunit"/>
    <property type="match status" value="1"/>
</dbReference>
<keyword evidence="6" id="KW-0808">Transferase</keyword>
<comment type="subcellular location">
    <subcellularLocation>
        <location evidence="1">Cytoplasm</location>
    </subcellularLocation>
</comment>
<sequence>MENYELFDRNTQAIIYGFQRNPIQRMLDFDFVSKREKPSVTAIIRPTQVAAISYHKVFWGNKEIVIPIYKTLGLAMKNHPGADVMINFASFRSSYETSKEALESETIRTVVIIAEGIPERQSRELIKIADERNKNIIGPATVGGIRAGAFKIGNTAGTLENIMLSKLYRPGSVGFVSKSGGLSNEMNFMISQTTDGIFEGIAIGGDRFPGSRLINHLLRYEANPKIKMLVVLGEIGGVDEYDIVDALKSGKLTKPIVIWVTGTAAKILPKGLQFGHAGAMADSAKETADAKNRALREAGAIVPDSYEDLDKEIRKTFDKLKREGKIEPVEEFDPPEVPLDYNTAIRLGKVRRPTDVVVTISDDRGEIVTFNQVPLDKIIQENKSIGYVIGLLWFKRELPDFAQQYIEIVIKLTADHGPAVSGAHNAIITARAGKDLMSALASGILTIGPRFGGAVSDAAKYFREAMHKEMTPVEFMNYMKNVVQINIPGIGHRVKSVQNPDKRVVLLKEFIFKNFPKHPHLDYALEVEKATTSKRNNLILNVDGCIGITFLDLLENLDYTQEEIEDVIYSEALNGLFVLGRSIGMMGHIFDQKRQRAGLFRQPYDEILFTE</sequence>
<evidence type="ECO:0000256" key="10">
    <source>
        <dbReference type="ARBA" id="ARBA00022842"/>
    </source>
</evidence>
<keyword evidence="7" id="KW-0479">Metal-binding</keyword>
<dbReference type="GO" id="GO:0046872">
    <property type="term" value="F:metal ion binding"/>
    <property type="evidence" value="ECO:0007669"/>
    <property type="project" value="UniProtKB-KW"/>
</dbReference>
<dbReference type="SUPFAM" id="SSF48256">
    <property type="entry name" value="Citrate synthase"/>
    <property type="match status" value="1"/>
</dbReference>
<dbReference type="AlphaFoldDB" id="A0A0F9J6P7"/>
<dbReference type="InterPro" id="IPR036291">
    <property type="entry name" value="NAD(P)-bd_dom_sf"/>
</dbReference>
<dbReference type="GO" id="GO:0005524">
    <property type="term" value="F:ATP binding"/>
    <property type="evidence" value="ECO:0007669"/>
    <property type="project" value="UniProtKB-KW"/>
</dbReference>
<proteinExistence type="predicted"/>
<keyword evidence="3" id="KW-0963">Cytoplasm</keyword>
<accession>A0A0F9J6P7</accession>
<evidence type="ECO:0000256" key="4">
    <source>
        <dbReference type="ARBA" id="ARBA00022516"/>
    </source>
</evidence>
<dbReference type="InterPro" id="IPR002020">
    <property type="entry name" value="Citrate_synthase"/>
</dbReference>
<dbReference type="PANTHER" id="PTHR23118">
    <property type="entry name" value="ATP-CITRATE SYNTHASE"/>
    <property type="match status" value="1"/>
</dbReference>
<feature type="domain" description="ATP-citrate synthase/succinyl-CoA ligase C-terminal" evidence="12">
    <location>
        <begin position="176"/>
        <end position="301"/>
    </location>
</feature>
<dbReference type="GO" id="GO:0003878">
    <property type="term" value="F:ATP citrate synthase activity"/>
    <property type="evidence" value="ECO:0007669"/>
    <property type="project" value="UniProtKB-EC"/>
</dbReference>
<keyword evidence="8" id="KW-0547">Nucleotide-binding</keyword>
<dbReference type="Pfam" id="PF00285">
    <property type="entry name" value="Citrate_synt"/>
    <property type="match status" value="1"/>
</dbReference>
<dbReference type="PRINTS" id="PR01798">
    <property type="entry name" value="SCOASYNTHASE"/>
</dbReference>
<dbReference type="GO" id="GO:0006085">
    <property type="term" value="P:acetyl-CoA biosynthetic process"/>
    <property type="evidence" value="ECO:0007669"/>
    <property type="project" value="TreeGrafter"/>
</dbReference>
<evidence type="ECO:0000256" key="7">
    <source>
        <dbReference type="ARBA" id="ARBA00022723"/>
    </source>
</evidence>
<feature type="domain" description="CoA-binding" evidence="13">
    <location>
        <begin position="9"/>
        <end position="116"/>
    </location>
</feature>
<keyword evidence="10" id="KW-0460">Magnesium</keyword>
<evidence type="ECO:0000256" key="11">
    <source>
        <dbReference type="ARBA" id="ARBA00023098"/>
    </source>
</evidence>
<keyword evidence="11" id="KW-0443">Lipid metabolism</keyword>
<comment type="caution">
    <text evidence="14">The sequence shown here is derived from an EMBL/GenBank/DDBJ whole genome shotgun (WGS) entry which is preliminary data.</text>
</comment>
<dbReference type="CDD" id="cd06100">
    <property type="entry name" value="CCL_ACL-C"/>
    <property type="match status" value="1"/>
</dbReference>
<dbReference type="InterPro" id="IPR005811">
    <property type="entry name" value="SUCC_ACL_C"/>
</dbReference>
<evidence type="ECO:0000256" key="8">
    <source>
        <dbReference type="ARBA" id="ARBA00022741"/>
    </source>
</evidence>
<dbReference type="Gene3D" id="3.40.50.720">
    <property type="entry name" value="NAD(P)-binding Rossmann-like Domain"/>
    <property type="match status" value="1"/>
</dbReference>
<dbReference type="SUPFAM" id="SSF51735">
    <property type="entry name" value="NAD(P)-binding Rossmann-fold domains"/>
    <property type="match status" value="1"/>
</dbReference>
<keyword evidence="9" id="KW-0067">ATP-binding</keyword>
<organism evidence="14">
    <name type="scientific">marine sediment metagenome</name>
    <dbReference type="NCBI Taxonomy" id="412755"/>
    <lineage>
        <taxon>unclassified sequences</taxon>
        <taxon>metagenomes</taxon>
        <taxon>ecological metagenomes</taxon>
    </lineage>
</organism>
<dbReference type="Pfam" id="PF00549">
    <property type="entry name" value="Ligase_CoA"/>
    <property type="match status" value="1"/>
</dbReference>
<dbReference type="InterPro" id="IPR017440">
    <property type="entry name" value="Cit_synth/succinyl-CoA_lig_AS"/>
</dbReference>
<dbReference type="PANTHER" id="PTHR23118:SF42">
    <property type="entry name" value="ATP-CITRATE SYNTHASE"/>
    <property type="match status" value="1"/>
</dbReference>
<dbReference type="InterPro" id="IPR036969">
    <property type="entry name" value="Citrate_synthase_sf"/>
</dbReference>
<evidence type="ECO:0000256" key="9">
    <source>
        <dbReference type="ARBA" id="ARBA00022840"/>
    </source>
</evidence>
<evidence type="ECO:0000256" key="3">
    <source>
        <dbReference type="ARBA" id="ARBA00022490"/>
    </source>
</evidence>
<dbReference type="PROSITE" id="PS00399">
    <property type="entry name" value="SUCCINYL_COA_LIG_2"/>
    <property type="match status" value="1"/>
</dbReference>
<dbReference type="InterPro" id="IPR016143">
    <property type="entry name" value="Citrate_synth-like_sm_a-sub"/>
</dbReference>
<keyword evidence="4" id="KW-0444">Lipid biosynthesis</keyword>
<dbReference type="EC" id="2.3.3.8" evidence="2"/>
<dbReference type="GO" id="GO:0005829">
    <property type="term" value="C:cytosol"/>
    <property type="evidence" value="ECO:0007669"/>
    <property type="project" value="TreeGrafter"/>
</dbReference>
<dbReference type="PROSITE" id="PS01216">
    <property type="entry name" value="SUCCINYL_COA_LIG_1"/>
    <property type="match status" value="1"/>
</dbReference>
<reference evidence="14" key="1">
    <citation type="journal article" date="2015" name="Nature">
        <title>Complex archaea that bridge the gap between prokaryotes and eukaryotes.</title>
        <authorList>
            <person name="Spang A."/>
            <person name="Saw J.H."/>
            <person name="Jorgensen S.L."/>
            <person name="Zaremba-Niedzwiedzka K."/>
            <person name="Martijn J."/>
            <person name="Lind A.E."/>
            <person name="van Eijk R."/>
            <person name="Schleper C."/>
            <person name="Guy L."/>
            <person name="Ettema T.J."/>
        </authorList>
    </citation>
    <scope>NUCLEOTIDE SEQUENCE</scope>
</reference>
<dbReference type="InterPro" id="IPR016142">
    <property type="entry name" value="Citrate_synth-like_lrg_a-sub"/>
</dbReference>
<dbReference type="GO" id="GO:0006633">
    <property type="term" value="P:fatty acid biosynthetic process"/>
    <property type="evidence" value="ECO:0007669"/>
    <property type="project" value="TreeGrafter"/>
</dbReference>